<proteinExistence type="predicted"/>
<name>A0A8C4KS68_EQUAS</name>
<evidence type="ECO:0000313" key="1">
    <source>
        <dbReference type="Ensembl" id="ENSEASP00005000092.1"/>
    </source>
</evidence>
<dbReference type="AlphaFoldDB" id="A0A8C4KS68"/>
<protein>
    <submittedName>
        <fullName evidence="1">Family with sequence similarity 102 member B</fullName>
    </submittedName>
</protein>
<organism evidence="1">
    <name type="scientific">Equus asinus asinus</name>
    <dbReference type="NCBI Taxonomy" id="83772"/>
    <lineage>
        <taxon>Eukaryota</taxon>
        <taxon>Metazoa</taxon>
        <taxon>Chordata</taxon>
        <taxon>Craniata</taxon>
        <taxon>Vertebrata</taxon>
        <taxon>Euteleostomi</taxon>
        <taxon>Mammalia</taxon>
        <taxon>Eutheria</taxon>
        <taxon>Laurasiatheria</taxon>
        <taxon>Perissodactyla</taxon>
        <taxon>Equidae</taxon>
        <taxon>Equus</taxon>
    </lineage>
</organism>
<dbReference type="PANTHER" id="PTHR21456">
    <property type="entry name" value="FAMILY WITH SEQUENCE SIMILARITY 102"/>
    <property type="match status" value="1"/>
</dbReference>
<dbReference type="PANTHER" id="PTHR21456:SF3">
    <property type="entry name" value="EEIG FAMILY MEMBER 2"/>
    <property type="match status" value="1"/>
</dbReference>
<sequence>MSSGVSNSTYPAQVFLTLPPVFSFSYPDTHFCSVIESCHLCLLNISHSQLDYHENLHSLFILLPKWIFPKCRSGHVTPLLKVIGLGICSSLFPSVVYTSTHPVCQVDQTTCFSTNKACSPLCFSPPGQAEEFLYIDKDLELTSSGRSSPSTRQCLMHLCFGALGNLSAKSASVPDELGACGHSRTSSYASQQSKVSGYSTCHSRSSSFSELCHRRNTSVGSTSTGVESILEPCDEIEQKIAEPTVDTADKEDTASEILNRCPVKQDSVESQLKRVDDTRVDADDIVEKILQSQDFSLDSSAEEEGLRLFVGPGGRATFGSRHLPNRYVVQNVVY</sequence>
<accession>A0A8C4KS68</accession>
<dbReference type="Ensembl" id="ENSEAST00005000151.1">
    <property type="protein sequence ID" value="ENSEASP00005000092.1"/>
    <property type="gene ID" value="ENSEASG00005000115.1"/>
</dbReference>
<dbReference type="InterPro" id="IPR039931">
    <property type="entry name" value="EEIG1/2-like"/>
</dbReference>
<reference evidence="1" key="1">
    <citation type="submission" date="2023-03" db="UniProtKB">
        <authorList>
            <consortium name="Ensembl"/>
        </authorList>
    </citation>
    <scope>IDENTIFICATION</scope>
</reference>